<dbReference type="InterPro" id="IPR050534">
    <property type="entry name" value="Coronavir_polyprotein_1ab"/>
</dbReference>
<proteinExistence type="predicted"/>
<evidence type="ECO:0000313" key="5">
    <source>
        <dbReference type="EMBL" id="RZS47524.1"/>
    </source>
</evidence>
<dbReference type="CDD" id="cd17933">
    <property type="entry name" value="DEXSc_RecD-like"/>
    <property type="match status" value="1"/>
</dbReference>
<sequence length="747" mass="80254">MTVEQNLRVASIRSQNPRGFGGCIFSAKPIDDQGRVQDATGYFVVKASGAALGGSRVEPGQWWKVAGETSKRLLEVNGYQVAETQIDASSAVLLRPSGEHIIAFMADSPAFEGIGQVKARKLWEAFGETLYNHLDARNAAELAKVLTQDSAAQVVAAWAQHGDSRTLQWLQAQGFDLALGRKVLQFFGSDTAEKLEEDPYRLLSFCATWRQTDALARTHFGVAVDDPRRLQGAIEEACYRVFAAGHTSVLSSKLMDVLQGVLGAQTKTFRWRSLIPTALSQGLSNGSFVVGLHGVQPLGAMVMERQVAQAVADRLTATGPALLPTDDVDELLLHYEKAEGIELNPQQWEAVHLAAASSFALITGGAGVGKTTVLKALYDVYDSAGISVTQLALAGRATKRMQEATGRPASTIASFLRTAAEGTFDERSVVVVDEASMVDIITMSRMCEVLGPAPRLLLVGDPAQLMPVGPGLVLHALTAVPQVPVAQLTVVKRYGGAIAAAATSIREGRWPALSPDPEAAIGFIPCGVHPSAGAEASLPETVLRLYRQDPVNTQVLCARRNGVDGAKGLNALCQSALTAEAKAVQVWDERHEAFARVGLHLGDPVLCTRNLWDRGLQNGSLGVVVQVDDEPRMLTNEDGEATSVALAWVDWDDGVRRPIVQDMLDDLELGYAITVHKAQGSQWPRVIVPLTGHRLLDRTLVYTAVTRAQRQVLLVGDEVAAKAAVEGLPRAQSRQVSLDLHLADLLR</sequence>
<dbReference type="Pfam" id="PF13604">
    <property type="entry name" value="AAA_30"/>
    <property type="match status" value="1"/>
</dbReference>
<dbReference type="RefSeq" id="WP_130483544.1">
    <property type="nucleotide sequence ID" value="NZ_SGWV01000012.1"/>
</dbReference>
<comment type="caution">
    <text evidence="5">The sequence shown here is derived from an EMBL/GenBank/DDBJ whole genome shotgun (WGS) entry which is preliminary data.</text>
</comment>
<dbReference type="Gene3D" id="3.40.50.300">
    <property type="entry name" value="P-loop containing nucleotide triphosphate hydrolases"/>
    <property type="match status" value="2"/>
</dbReference>
<dbReference type="CDD" id="cd18809">
    <property type="entry name" value="SF1_C_RecD"/>
    <property type="match status" value="1"/>
</dbReference>
<dbReference type="GO" id="GO:0009338">
    <property type="term" value="C:exodeoxyribonuclease V complex"/>
    <property type="evidence" value="ECO:0007669"/>
    <property type="project" value="TreeGrafter"/>
</dbReference>
<gene>
    <name evidence="5" type="ORF">EV685_3733</name>
</gene>
<protein>
    <submittedName>
        <fullName evidence="5">Exodeoxyribonuclease V alpha subunit</fullName>
    </submittedName>
</protein>
<name>A0A4Q7LBT8_9BURK</name>
<keyword evidence="6" id="KW-1185">Reference proteome</keyword>
<organism evidence="5 6">
    <name type="scientific">Sphaerotilus mobilis</name>
    <dbReference type="NCBI Taxonomy" id="47994"/>
    <lineage>
        <taxon>Bacteria</taxon>
        <taxon>Pseudomonadati</taxon>
        <taxon>Pseudomonadota</taxon>
        <taxon>Betaproteobacteria</taxon>
        <taxon>Burkholderiales</taxon>
        <taxon>Sphaerotilaceae</taxon>
        <taxon>Sphaerotilus</taxon>
    </lineage>
</organism>
<dbReference type="SUPFAM" id="SSF52540">
    <property type="entry name" value="P-loop containing nucleoside triphosphate hydrolases"/>
    <property type="match status" value="2"/>
</dbReference>
<dbReference type="InterPro" id="IPR029493">
    <property type="entry name" value="RecD2-like_HHH"/>
</dbReference>
<dbReference type="GO" id="GO:0005524">
    <property type="term" value="F:ATP binding"/>
    <property type="evidence" value="ECO:0007669"/>
    <property type="project" value="UniProtKB-KW"/>
</dbReference>
<dbReference type="Pfam" id="PF13538">
    <property type="entry name" value="UvrD_C_2"/>
    <property type="match status" value="1"/>
</dbReference>
<dbReference type="AlphaFoldDB" id="A0A4Q7LBT8"/>
<accession>A0A4Q7LBT8</accession>
<dbReference type="GO" id="GO:0006310">
    <property type="term" value="P:DNA recombination"/>
    <property type="evidence" value="ECO:0007669"/>
    <property type="project" value="TreeGrafter"/>
</dbReference>
<keyword evidence="1" id="KW-0547">Nucleotide-binding</keyword>
<evidence type="ECO:0000256" key="1">
    <source>
        <dbReference type="ARBA" id="ARBA00022741"/>
    </source>
</evidence>
<dbReference type="GO" id="GO:0017116">
    <property type="term" value="F:single-stranded DNA helicase activity"/>
    <property type="evidence" value="ECO:0007669"/>
    <property type="project" value="TreeGrafter"/>
</dbReference>
<dbReference type="Gene3D" id="2.30.30.940">
    <property type="match status" value="1"/>
</dbReference>
<dbReference type="EMBL" id="SGWV01000012">
    <property type="protein sequence ID" value="RZS47524.1"/>
    <property type="molecule type" value="Genomic_DNA"/>
</dbReference>
<dbReference type="PANTHER" id="PTHR43788">
    <property type="entry name" value="DNA2/NAM7 HELICASE FAMILY MEMBER"/>
    <property type="match status" value="1"/>
</dbReference>
<feature type="domain" description="ATP-dependent RecD2 DNA helicase-like helix-hairpin-helix" evidence="4">
    <location>
        <begin position="160"/>
        <end position="247"/>
    </location>
</feature>
<evidence type="ECO:0000259" key="3">
    <source>
        <dbReference type="Pfam" id="PF13538"/>
    </source>
</evidence>
<dbReference type="InterPro" id="IPR027785">
    <property type="entry name" value="UvrD-like_helicase_C"/>
</dbReference>
<dbReference type="PANTHER" id="PTHR43788:SF6">
    <property type="entry name" value="DNA HELICASE B"/>
    <property type="match status" value="1"/>
</dbReference>
<keyword evidence="2" id="KW-0067">ATP-binding</keyword>
<dbReference type="Proteomes" id="UP000293433">
    <property type="component" value="Unassembled WGS sequence"/>
</dbReference>
<evidence type="ECO:0000256" key="2">
    <source>
        <dbReference type="ARBA" id="ARBA00022840"/>
    </source>
</evidence>
<evidence type="ECO:0000313" key="6">
    <source>
        <dbReference type="Proteomes" id="UP000293433"/>
    </source>
</evidence>
<dbReference type="InterPro" id="IPR027417">
    <property type="entry name" value="P-loop_NTPase"/>
</dbReference>
<reference evidence="5 6" key="1">
    <citation type="submission" date="2019-02" db="EMBL/GenBank/DDBJ databases">
        <title>Genomic Encyclopedia of Type Strains, Phase IV (KMG-IV): sequencing the most valuable type-strain genomes for metagenomic binning, comparative biology and taxonomic classification.</title>
        <authorList>
            <person name="Goeker M."/>
        </authorList>
    </citation>
    <scope>NUCLEOTIDE SEQUENCE [LARGE SCALE GENOMIC DNA]</scope>
    <source>
        <strain evidence="5 6">DSM 10617</strain>
    </source>
</reference>
<dbReference type="OrthoDB" id="9803432at2"/>
<feature type="domain" description="UvrD-like helicase C-terminal" evidence="3">
    <location>
        <begin position="670"/>
        <end position="715"/>
    </location>
</feature>
<dbReference type="Pfam" id="PF14490">
    <property type="entry name" value="HHH_RecD2"/>
    <property type="match status" value="1"/>
</dbReference>
<evidence type="ECO:0000259" key="4">
    <source>
        <dbReference type="Pfam" id="PF14490"/>
    </source>
</evidence>